<dbReference type="PROSITE" id="PS00198">
    <property type="entry name" value="4FE4S_FER_1"/>
    <property type="match status" value="1"/>
</dbReference>
<dbReference type="InterPro" id="IPR013783">
    <property type="entry name" value="Ig-like_fold"/>
</dbReference>
<evidence type="ECO:0000259" key="8">
    <source>
        <dbReference type="PROSITE" id="PS51379"/>
    </source>
</evidence>
<proteinExistence type="predicted"/>
<evidence type="ECO:0000256" key="7">
    <source>
        <dbReference type="SAM" id="Phobius"/>
    </source>
</evidence>
<organism evidence="9 10">
    <name type="scientific">Hydrogenophaga pseudoflava</name>
    <name type="common">Pseudomonas carboxydoflava</name>
    <dbReference type="NCBI Taxonomy" id="47421"/>
    <lineage>
        <taxon>Bacteria</taxon>
        <taxon>Pseudomonadati</taxon>
        <taxon>Pseudomonadota</taxon>
        <taxon>Betaproteobacteria</taxon>
        <taxon>Burkholderiales</taxon>
        <taxon>Comamonadaceae</taxon>
        <taxon>Hydrogenophaga</taxon>
    </lineage>
</organism>
<dbReference type="InterPro" id="IPR032879">
    <property type="entry name" value="FixG_C"/>
</dbReference>
<protein>
    <submittedName>
        <fullName evidence="9">Ubp3 associated protein Bre5</fullName>
    </submittedName>
</protein>
<dbReference type="InterPro" id="IPR017900">
    <property type="entry name" value="4Fe4S_Fe_S_CS"/>
</dbReference>
<dbReference type="RefSeq" id="WP_079366006.1">
    <property type="nucleotide sequence ID" value="NZ_CP037867.1"/>
</dbReference>
<evidence type="ECO:0000256" key="3">
    <source>
        <dbReference type="ARBA" id="ARBA00022723"/>
    </source>
</evidence>
<dbReference type="InterPro" id="IPR017896">
    <property type="entry name" value="4Fe4S_Fe-S-bd"/>
</dbReference>
<sequence length="469" mass="52471">MPKVIPIQPVEAWTPVDKIHARSTQGLFNRWRWTFVWLTQAFFYGVPWLTWNARQAVLFDLEAKRFYLFGAVLFPQDLIYLAALLVISALLLFFATAVVGRVWCGFACPQTVYTSLFMWIEHRFEGSPQNRKRLDQAGWGPEKLLRRGGKHLAWAAFGLWTGFTFVGYFTAIRPLAADILSLSVGPWTSFWVLFYGLFTYLNAGLVREKVCLHMCPYGRFQGSLMDERTLNVAYDHRRGEPRRGRLEDDDRTVNQGHCIDCTLCVQVCPTGIDIRNGLQAACIGCGLCIDACDDVMGKVHAPKGLIRMASLHELGGAASSQRPFLRRVWRTRVWVYGGLLALVIAATVAAFANRPDVRMNVIRDRTVMARQVEQGAVENVYTLQLMNASDHTRTVVVAVEPPHLVSLHQPVTAELGPAQATTITATVRMPSVEAAQHAGEVVPIRFVVASPERAGQAEVDEPSTFLVPR</sequence>
<keyword evidence="3" id="KW-0479">Metal-binding</keyword>
<dbReference type="GO" id="GO:0046872">
    <property type="term" value="F:metal ion binding"/>
    <property type="evidence" value="ECO:0007669"/>
    <property type="project" value="UniProtKB-KW"/>
</dbReference>
<evidence type="ECO:0000256" key="4">
    <source>
        <dbReference type="ARBA" id="ARBA00022982"/>
    </source>
</evidence>
<keyword evidence="10" id="KW-1185">Reference proteome</keyword>
<feature type="transmembrane region" description="Helical" evidence="7">
    <location>
        <begin position="333"/>
        <end position="352"/>
    </location>
</feature>
<evidence type="ECO:0000256" key="6">
    <source>
        <dbReference type="ARBA" id="ARBA00023014"/>
    </source>
</evidence>
<keyword evidence="7" id="KW-1133">Transmembrane helix</keyword>
<evidence type="ECO:0000256" key="1">
    <source>
        <dbReference type="ARBA" id="ARBA00022448"/>
    </source>
</evidence>
<evidence type="ECO:0000313" key="10">
    <source>
        <dbReference type="Proteomes" id="UP000293912"/>
    </source>
</evidence>
<evidence type="ECO:0000256" key="2">
    <source>
        <dbReference type="ARBA" id="ARBA00022485"/>
    </source>
</evidence>
<dbReference type="Proteomes" id="UP000293912">
    <property type="component" value="Chromosome"/>
</dbReference>
<dbReference type="Pfam" id="PF11614">
    <property type="entry name" value="FixG_C"/>
    <property type="match status" value="1"/>
</dbReference>
<dbReference type="InterPro" id="IPR014116">
    <property type="entry name" value="Cyt_c_oxidase_cbb3_FixG"/>
</dbReference>
<keyword evidence="2" id="KW-0004">4Fe-4S</keyword>
<dbReference type="InterPro" id="IPR051684">
    <property type="entry name" value="Electron_Trans/Redox"/>
</dbReference>
<dbReference type="KEGG" id="hpse:HPF_09160"/>
<feature type="transmembrane region" description="Helical" evidence="7">
    <location>
        <begin position="31"/>
        <end position="51"/>
    </location>
</feature>
<evidence type="ECO:0000313" key="9">
    <source>
        <dbReference type="EMBL" id="QBM27854.1"/>
    </source>
</evidence>
<name>A0A4P6X2J5_HYDPS</name>
<dbReference type="Pfam" id="PF13746">
    <property type="entry name" value="Fer4_18"/>
    <property type="match status" value="1"/>
</dbReference>
<dbReference type="Gene3D" id="3.30.70.20">
    <property type="match status" value="1"/>
</dbReference>
<keyword evidence="4" id="KW-0249">Electron transport</keyword>
<dbReference type="EMBL" id="CP037867">
    <property type="protein sequence ID" value="QBM27854.1"/>
    <property type="molecule type" value="Genomic_DNA"/>
</dbReference>
<feature type="transmembrane region" description="Helical" evidence="7">
    <location>
        <begin position="78"/>
        <end position="99"/>
    </location>
</feature>
<accession>A0A4P6X2J5</accession>
<reference evidence="9 10" key="1">
    <citation type="submission" date="2019-03" db="EMBL/GenBank/DDBJ databases">
        <authorList>
            <person name="Sebastian G."/>
            <person name="Baumann P."/>
            <person name="Ruckert C."/>
            <person name="Kalinowski J."/>
            <person name="Nebel B."/>
            <person name="Takors R."/>
            <person name="Blombach B."/>
        </authorList>
    </citation>
    <scope>NUCLEOTIDE SEQUENCE [LARGE SCALE GENOMIC DNA]</scope>
    <source>
        <strain evidence="9 10">DSM 1084</strain>
    </source>
</reference>
<keyword evidence="7" id="KW-0812">Transmembrane</keyword>
<dbReference type="PROSITE" id="PS51379">
    <property type="entry name" value="4FE4S_FER_2"/>
    <property type="match status" value="1"/>
</dbReference>
<gene>
    <name evidence="9" type="ORF">HPF_09160</name>
</gene>
<dbReference type="SUPFAM" id="SSF54862">
    <property type="entry name" value="4Fe-4S ferredoxins"/>
    <property type="match status" value="1"/>
</dbReference>
<evidence type="ECO:0000256" key="5">
    <source>
        <dbReference type="ARBA" id="ARBA00023004"/>
    </source>
</evidence>
<dbReference type="GO" id="GO:0005886">
    <property type="term" value="C:plasma membrane"/>
    <property type="evidence" value="ECO:0007669"/>
    <property type="project" value="TreeGrafter"/>
</dbReference>
<dbReference type="Pfam" id="PF12801">
    <property type="entry name" value="Fer4_5"/>
    <property type="match status" value="1"/>
</dbReference>
<dbReference type="PANTHER" id="PTHR30176:SF3">
    <property type="entry name" value="FERREDOXIN-TYPE PROTEIN NAPH"/>
    <property type="match status" value="1"/>
</dbReference>
<keyword evidence="5" id="KW-0408">Iron</keyword>
<dbReference type="Gene3D" id="2.60.40.10">
    <property type="entry name" value="Immunoglobulins"/>
    <property type="match status" value="1"/>
</dbReference>
<feature type="transmembrane region" description="Helical" evidence="7">
    <location>
        <begin position="184"/>
        <end position="203"/>
    </location>
</feature>
<keyword evidence="6" id="KW-0411">Iron-sulfur</keyword>
<feature type="transmembrane region" description="Helical" evidence="7">
    <location>
        <begin position="152"/>
        <end position="172"/>
    </location>
</feature>
<dbReference type="NCBIfam" id="TIGR02745">
    <property type="entry name" value="ccoG_rdxA_fixG"/>
    <property type="match status" value="1"/>
</dbReference>
<keyword evidence="1" id="KW-0813">Transport</keyword>
<dbReference type="GO" id="GO:0051539">
    <property type="term" value="F:4 iron, 4 sulfur cluster binding"/>
    <property type="evidence" value="ECO:0007669"/>
    <property type="project" value="UniProtKB-KW"/>
</dbReference>
<dbReference type="AlphaFoldDB" id="A0A4P6X2J5"/>
<feature type="domain" description="4Fe-4S ferredoxin-type" evidence="8">
    <location>
        <begin position="249"/>
        <end position="277"/>
    </location>
</feature>
<keyword evidence="7" id="KW-0472">Membrane</keyword>
<dbReference type="PANTHER" id="PTHR30176">
    <property type="entry name" value="FERREDOXIN-TYPE PROTEIN NAPH"/>
    <property type="match status" value="1"/>
</dbReference>